<protein>
    <submittedName>
        <fullName evidence="2">DNA-binding protein</fullName>
    </submittedName>
</protein>
<dbReference type="EMBL" id="QGHD01000004">
    <property type="protein sequence ID" value="PWL03626.1"/>
    <property type="molecule type" value="Genomic_DNA"/>
</dbReference>
<organism evidence="2 3">
    <name type="scientific">Hallerella porci</name>
    <dbReference type="NCBI Taxonomy" id="1945871"/>
    <lineage>
        <taxon>Bacteria</taxon>
        <taxon>Pseudomonadati</taxon>
        <taxon>Fibrobacterota</taxon>
        <taxon>Fibrobacteria</taxon>
        <taxon>Fibrobacterales</taxon>
        <taxon>Fibrobacteraceae</taxon>
        <taxon>Hallerella</taxon>
    </lineage>
</organism>
<evidence type="ECO:0000313" key="2">
    <source>
        <dbReference type="EMBL" id="PWL03626.1"/>
    </source>
</evidence>
<feature type="domain" description="Schlafen AlbA-2" evidence="1">
    <location>
        <begin position="3"/>
        <end position="64"/>
    </location>
</feature>
<keyword evidence="3" id="KW-1185">Reference proteome</keyword>
<evidence type="ECO:0000259" key="1">
    <source>
        <dbReference type="Pfam" id="PF04326"/>
    </source>
</evidence>
<dbReference type="Proteomes" id="UP000245523">
    <property type="component" value="Unassembled WGS sequence"/>
</dbReference>
<comment type="caution">
    <text evidence="2">The sequence shown here is derived from an EMBL/GenBank/DDBJ whole genome shotgun (WGS) entry which is preliminary data.</text>
</comment>
<proteinExistence type="predicted"/>
<dbReference type="GO" id="GO:0003677">
    <property type="term" value="F:DNA binding"/>
    <property type="evidence" value="ECO:0007669"/>
    <property type="project" value="UniProtKB-KW"/>
</dbReference>
<evidence type="ECO:0000313" key="3">
    <source>
        <dbReference type="Proteomes" id="UP000245523"/>
    </source>
</evidence>
<sequence>MTENQNTEYKLILTDKFERAAVSFLNSKMGGVLYIGIDDDGKFNILAYLFADQNGTVNANGGINGSVNDTKNGTVNLLESERLVLEEIKRNPHVTMNEIVIVTDISRRTVARALKTLQEKQIICRIGADKNGHWKIINE</sequence>
<dbReference type="SUPFAM" id="SSF46785">
    <property type="entry name" value="Winged helix' DNA-binding domain"/>
    <property type="match status" value="1"/>
</dbReference>
<dbReference type="InterPro" id="IPR036390">
    <property type="entry name" value="WH_DNA-bd_sf"/>
</dbReference>
<dbReference type="Pfam" id="PF13412">
    <property type="entry name" value="HTH_24"/>
    <property type="match status" value="1"/>
</dbReference>
<dbReference type="InterPro" id="IPR036388">
    <property type="entry name" value="WH-like_DNA-bd_sf"/>
</dbReference>
<dbReference type="InterPro" id="IPR007421">
    <property type="entry name" value="Schlafen_AlbA_2_dom"/>
</dbReference>
<dbReference type="Pfam" id="PF04326">
    <property type="entry name" value="SLFN_AlbA_2"/>
    <property type="match status" value="1"/>
</dbReference>
<dbReference type="Gene3D" id="1.10.10.10">
    <property type="entry name" value="Winged helix-like DNA-binding domain superfamily/Winged helix DNA-binding domain"/>
    <property type="match status" value="1"/>
</dbReference>
<dbReference type="RefSeq" id="WP_109587245.1">
    <property type="nucleotide sequence ID" value="NZ_QGHD01000004.1"/>
</dbReference>
<accession>A0ABX5LMJ4</accession>
<reference evidence="2 3" key="1">
    <citation type="submission" date="2018-05" db="EMBL/GenBank/DDBJ databases">
        <title>Animal gut microbial communities from fecal samples from Wisconsin, USA.</title>
        <authorList>
            <person name="Neumann A."/>
        </authorList>
    </citation>
    <scope>NUCLEOTIDE SEQUENCE [LARGE SCALE GENOMIC DNA]</scope>
    <source>
        <strain evidence="2 3">UWS4</strain>
    </source>
</reference>
<gene>
    <name evidence="2" type="ORF">B0H50_10450</name>
</gene>
<name>A0ABX5LMJ4_9BACT</name>
<keyword evidence="2" id="KW-0238">DNA-binding</keyword>